<sequence length="127" mass="13677">MAWRLIHLFALILGTLALAADGDPTKPVHRPVTPTEAGDTPREPVLQSILIGSQRRIAVIDGMARRVGDPVGDAEVSAIEADRVSLKGPGGVRQLRLLDPALRKTPPSAKKTPVQMPDKQRNRHDSG</sequence>
<proteinExistence type="predicted"/>
<organism evidence="3 4">
    <name type="scientific">Chitinimonas lacunae</name>
    <dbReference type="NCBI Taxonomy" id="1963018"/>
    <lineage>
        <taxon>Bacteria</taxon>
        <taxon>Pseudomonadati</taxon>
        <taxon>Pseudomonadota</taxon>
        <taxon>Betaproteobacteria</taxon>
        <taxon>Neisseriales</taxon>
        <taxon>Chitinibacteraceae</taxon>
        <taxon>Chitinimonas</taxon>
    </lineage>
</organism>
<feature type="chain" id="PRO_5045337662" description="MSHA biogenesis protein MshK" evidence="2">
    <location>
        <begin position="20"/>
        <end position="127"/>
    </location>
</feature>
<feature type="region of interest" description="Disordered" evidence="1">
    <location>
        <begin position="23"/>
        <end position="42"/>
    </location>
</feature>
<accession>A0ABV8MU48</accession>
<keyword evidence="4" id="KW-1185">Reference proteome</keyword>
<feature type="region of interest" description="Disordered" evidence="1">
    <location>
        <begin position="95"/>
        <end position="127"/>
    </location>
</feature>
<evidence type="ECO:0000313" key="4">
    <source>
        <dbReference type="Proteomes" id="UP001595791"/>
    </source>
</evidence>
<evidence type="ECO:0008006" key="5">
    <source>
        <dbReference type="Google" id="ProtNLM"/>
    </source>
</evidence>
<dbReference type="Proteomes" id="UP001595791">
    <property type="component" value="Unassembled WGS sequence"/>
</dbReference>
<feature type="compositionally biased region" description="Basic and acidic residues" evidence="1">
    <location>
        <begin position="118"/>
        <end position="127"/>
    </location>
</feature>
<name>A0ABV8MU48_9NEIS</name>
<gene>
    <name evidence="3" type="ORF">ACFOW7_20690</name>
</gene>
<evidence type="ECO:0000256" key="2">
    <source>
        <dbReference type="SAM" id="SignalP"/>
    </source>
</evidence>
<evidence type="ECO:0000256" key="1">
    <source>
        <dbReference type="SAM" id="MobiDB-lite"/>
    </source>
</evidence>
<dbReference type="RefSeq" id="WP_378168242.1">
    <property type="nucleotide sequence ID" value="NZ_JBHSBU010000002.1"/>
</dbReference>
<feature type="signal peptide" evidence="2">
    <location>
        <begin position="1"/>
        <end position="19"/>
    </location>
</feature>
<comment type="caution">
    <text evidence="3">The sequence shown here is derived from an EMBL/GenBank/DDBJ whole genome shotgun (WGS) entry which is preliminary data.</text>
</comment>
<keyword evidence="2" id="KW-0732">Signal</keyword>
<dbReference type="EMBL" id="JBHSBU010000002">
    <property type="protein sequence ID" value="MFC4161758.1"/>
    <property type="molecule type" value="Genomic_DNA"/>
</dbReference>
<protein>
    <recommendedName>
        <fullName evidence="5">MSHA biogenesis protein MshK</fullName>
    </recommendedName>
</protein>
<reference evidence="4" key="1">
    <citation type="journal article" date="2019" name="Int. J. Syst. Evol. Microbiol.">
        <title>The Global Catalogue of Microorganisms (GCM) 10K type strain sequencing project: providing services to taxonomists for standard genome sequencing and annotation.</title>
        <authorList>
            <consortium name="The Broad Institute Genomics Platform"/>
            <consortium name="The Broad Institute Genome Sequencing Center for Infectious Disease"/>
            <person name="Wu L."/>
            <person name="Ma J."/>
        </authorList>
    </citation>
    <scope>NUCLEOTIDE SEQUENCE [LARGE SCALE GENOMIC DNA]</scope>
    <source>
        <strain evidence="4">LMG 29894</strain>
    </source>
</reference>
<evidence type="ECO:0000313" key="3">
    <source>
        <dbReference type="EMBL" id="MFC4161758.1"/>
    </source>
</evidence>